<accession>A0ABP8U4Y5</accession>
<comment type="caution">
    <text evidence="1">The sequence shown here is derived from an EMBL/GenBank/DDBJ whole genome shotgun (WGS) entry which is preliminary data.</text>
</comment>
<gene>
    <name evidence="1" type="ORF">GCM10023196_021010</name>
</gene>
<keyword evidence="2" id="KW-1185">Reference proteome</keyword>
<reference evidence="2" key="1">
    <citation type="journal article" date="2019" name="Int. J. Syst. Evol. Microbiol.">
        <title>The Global Catalogue of Microorganisms (GCM) 10K type strain sequencing project: providing services to taxonomists for standard genome sequencing and annotation.</title>
        <authorList>
            <consortium name="The Broad Institute Genomics Platform"/>
            <consortium name="The Broad Institute Genome Sequencing Center for Infectious Disease"/>
            <person name="Wu L."/>
            <person name="Ma J."/>
        </authorList>
    </citation>
    <scope>NUCLEOTIDE SEQUENCE [LARGE SCALE GENOMIC DNA]</scope>
    <source>
        <strain evidence="2">JCM 17939</strain>
    </source>
</reference>
<sequence length="213" mass="23387">MSDGVPALETLPHELRLAVRRAVAAVEEADQPVPVAMYRGLAPDLRPYVEAMLAAAGRVLIELREGFISGYDDAVARELAREGIGALEPIDAAVLALVLLHGFVIPKAQGELPRTARAYQARRVSFETLVNSRIRSREQIRLSLQRLRDRGLLQPGDSAPIRPGPQFLRLTPQASNLIEENLILLADPDGALADAIRRRRAQARSQAIEGEKR</sequence>
<evidence type="ECO:0000313" key="2">
    <source>
        <dbReference type="Proteomes" id="UP001501442"/>
    </source>
</evidence>
<organism evidence="1 2">
    <name type="scientific">Actinoallomurus vinaceus</name>
    <dbReference type="NCBI Taxonomy" id="1080074"/>
    <lineage>
        <taxon>Bacteria</taxon>
        <taxon>Bacillati</taxon>
        <taxon>Actinomycetota</taxon>
        <taxon>Actinomycetes</taxon>
        <taxon>Streptosporangiales</taxon>
        <taxon>Thermomonosporaceae</taxon>
        <taxon>Actinoallomurus</taxon>
    </lineage>
</organism>
<evidence type="ECO:0000313" key="1">
    <source>
        <dbReference type="EMBL" id="GAA4623717.1"/>
    </source>
</evidence>
<name>A0ABP8U4Y5_9ACTN</name>
<protein>
    <submittedName>
        <fullName evidence="1">Uncharacterized protein</fullName>
    </submittedName>
</protein>
<dbReference type="EMBL" id="BAABHK010000002">
    <property type="protein sequence ID" value="GAA4623717.1"/>
    <property type="molecule type" value="Genomic_DNA"/>
</dbReference>
<dbReference type="RefSeq" id="WP_345430477.1">
    <property type="nucleotide sequence ID" value="NZ_BAABHK010000002.1"/>
</dbReference>
<dbReference type="Proteomes" id="UP001501442">
    <property type="component" value="Unassembled WGS sequence"/>
</dbReference>
<proteinExistence type="predicted"/>